<dbReference type="Proteomes" id="UP000252517">
    <property type="component" value="Unassembled WGS sequence"/>
</dbReference>
<comment type="caution">
    <text evidence="1">The sequence shown here is derived from an EMBL/GenBank/DDBJ whole genome shotgun (WGS) entry which is preliminary data.</text>
</comment>
<evidence type="ECO:0000313" key="1">
    <source>
        <dbReference type="EMBL" id="RCK43628.1"/>
    </source>
</evidence>
<protein>
    <submittedName>
        <fullName evidence="1">Uncharacterized protein</fullName>
    </submittedName>
</protein>
<proteinExistence type="predicted"/>
<reference evidence="1 2" key="1">
    <citation type="submission" date="2014-07" db="EMBL/GenBank/DDBJ databases">
        <title>Draft genome sequence of Thalassospira profundimaris S25-3-2.</title>
        <authorList>
            <person name="Lai Q."/>
            <person name="Shao Z."/>
        </authorList>
    </citation>
    <scope>NUCLEOTIDE SEQUENCE [LARGE SCALE GENOMIC DNA]</scope>
    <source>
        <strain evidence="1 2">S25-3-2</strain>
    </source>
</reference>
<accession>A0A199YA08</accession>
<sequence length="105" mass="11219">MSAQLWLVNVSVYVPSLIALALLWRGKGAGVATMINGLLVGAAFSEVHLWRPSIPVWGIWNDNFFILGVDWISWTILALTVLVGALVSAAGAYALGLQWAARQGG</sequence>
<organism evidence="1 2">
    <name type="scientific">Thalassospira profundimaris</name>
    <dbReference type="NCBI Taxonomy" id="502049"/>
    <lineage>
        <taxon>Bacteria</taxon>
        <taxon>Pseudomonadati</taxon>
        <taxon>Pseudomonadota</taxon>
        <taxon>Alphaproteobacteria</taxon>
        <taxon>Rhodospirillales</taxon>
        <taxon>Thalassospiraceae</taxon>
        <taxon>Thalassospira</taxon>
    </lineage>
</organism>
<dbReference type="EMBL" id="JPWH01000024">
    <property type="protein sequence ID" value="RCK43628.1"/>
    <property type="molecule type" value="Genomic_DNA"/>
</dbReference>
<name>A0A199YA08_9PROT</name>
<evidence type="ECO:0000313" key="2">
    <source>
        <dbReference type="Proteomes" id="UP000252517"/>
    </source>
</evidence>
<gene>
    <name evidence="1" type="ORF">TH25_20985</name>
</gene>
<dbReference type="AlphaFoldDB" id="A0A199YA08"/>